<organism evidence="7 8">
    <name type="scientific">Caenorhabditis auriculariae</name>
    <dbReference type="NCBI Taxonomy" id="2777116"/>
    <lineage>
        <taxon>Eukaryota</taxon>
        <taxon>Metazoa</taxon>
        <taxon>Ecdysozoa</taxon>
        <taxon>Nematoda</taxon>
        <taxon>Chromadorea</taxon>
        <taxon>Rhabditida</taxon>
        <taxon>Rhabditina</taxon>
        <taxon>Rhabditomorpha</taxon>
        <taxon>Rhabditoidea</taxon>
        <taxon>Rhabditidae</taxon>
        <taxon>Peloderinae</taxon>
        <taxon>Caenorhabditis</taxon>
    </lineage>
</organism>
<evidence type="ECO:0000256" key="2">
    <source>
        <dbReference type="ARBA" id="ARBA00022884"/>
    </source>
</evidence>
<keyword evidence="8" id="KW-1185">Reference proteome</keyword>
<keyword evidence="2 4" id="KW-0694">RNA-binding</keyword>
<evidence type="ECO:0000313" key="8">
    <source>
        <dbReference type="Proteomes" id="UP000835052"/>
    </source>
</evidence>
<dbReference type="PANTHER" id="PTHR15597">
    <property type="entry name" value="ATAXIN 2-BINDING PROTEIN 1-RELATED"/>
    <property type="match status" value="1"/>
</dbReference>
<comment type="caution">
    <text evidence="7">The sequence shown here is derived from an EMBL/GenBank/DDBJ whole genome shotgun (WGS) entry which is preliminary data.</text>
</comment>
<dbReference type="InterPro" id="IPR000504">
    <property type="entry name" value="RRM_dom"/>
</dbReference>
<dbReference type="EMBL" id="CAJGYM010000193">
    <property type="protein sequence ID" value="CAD6199673.1"/>
    <property type="molecule type" value="Genomic_DNA"/>
</dbReference>
<reference evidence="7" key="1">
    <citation type="submission" date="2020-10" db="EMBL/GenBank/DDBJ databases">
        <authorList>
            <person name="Kikuchi T."/>
        </authorList>
    </citation>
    <scope>NUCLEOTIDE SEQUENCE</scope>
    <source>
        <strain evidence="7">NKZ352</strain>
    </source>
</reference>
<feature type="domain" description="RRM" evidence="6">
    <location>
        <begin position="71"/>
        <end position="147"/>
    </location>
</feature>
<evidence type="ECO:0000256" key="5">
    <source>
        <dbReference type="SAM" id="MobiDB-lite"/>
    </source>
</evidence>
<dbReference type="PANTHER" id="PTHR15597:SF44">
    <property type="entry name" value="PIP-1"/>
    <property type="match status" value="1"/>
</dbReference>
<gene>
    <name evidence="7" type="ORF">CAUJ_LOCUS15573</name>
</gene>
<dbReference type="OrthoDB" id="5382468at2759"/>
<dbReference type="PROSITE" id="PS50102">
    <property type="entry name" value="RRM"/>
    <property type="match status" value="1"/>
</dbReference>
<evidence type="ECO:0000313" key="7">
    <source>
        <dbReference type="EMBL" id="CAD6199673.1"/>
    </source>
</evidence>
<dbReference type="GO" id="GO:0007399">
    <property type="term" value="P:nervous system development"/>
    <property type="evidence" value="ECO:0007669"/>
    <property type="project" value="InterPro"/>
</dbReference>
<comment type="subcellular location">
    <subcellularLocation>
        <location evidence="1">Nucleus</location>
    </subcellularLocation>
</comment>
<keyword evidence="3" id="KW-0539">Nucleus</keyword>
<evidence type="ECO:0000256" key="3">
    <source>
        <dbReference type="ARBA" id="ARBA00023242"/>
    </source>
</evidence>
<dbReference type="GO" id="GO:0005634">
    <property type="term" value="C:nucleus"/>
    <property type="evidence" value="ECO:0007669"/>
    <property type="project" value="UniProtKB-SubCell"/>
</dbReference>
<evidence type="ECO:0000256" key="4">
    <source>
        <dbReference type="PROSITE-ProRule" id="PRU00176"/>
    </source>
</evidence>
<evidence type="ECO:0000256" key="1">
    <source>
        <dbReference type="ARBA" id="ARBA00004123"/>
    </source>
</evidence>
<dbReference type="InterPro" id="IPR012677">
    <property type="entry name" value="Nucleotide-bd_a/b_plait_sf"/>
</dbReference>
<dbReference type="Proteomes" id="UP000835052">
    <property type="component" value="Unassembled WGS sequence"/>
</dbReference>
<accession>A0A8S1HUB1</accession>
<evidence type="ECO:0000259" key="6">
    <source>
        <dbReference type="PROSITE" id="PS50102"/>
    </source>
</evidence>
<dbReference type="InterPro" id="IPR035979">
    <property type="entry name" value="RBD_domain_sf"/>
</dbReference>
<sequence length="377" mass="42336">MHAGAPVQMVPSTTNKNRMNVWYSYFGLTADDAAKLPMRHERDQYHPREPVYTMPISVKPKTREPTTFTDNRIYVSNIPFSFREQDLAAMFYPYGRVLSVEIVTNDRGSKGFGFVTLDSVHACESARAALHESHVQGRIIEVRRATPTRRKVLPNSATEVVPPPKLCVDLRAPHSTWRVENLDGRNFLSSRMSSSRFDLQHMTPQEWEFHEAAMAEEMAANNPYGAIGEAPRPRRCTRHSQMKLSANGEYFLSSGEPTTDHSILMCVNDDSCTTRKQQVQMISKDGITVFPNQIHIHEQIASLLDTTTSPKSFGTLPRASSAGTRTSESEVTSDDEHAWTPNRSPDLLASLYEGSTSFHAPISDSSTSTDLDHHHHH</sequence>
<dbReference type="GO" id="GO:0005737">
    <property type="term" value="C:cytoplasm"/>
    <property type="evidence" value="ECO:0007669"/>
    <property type="project" value="TreeGrafter"/>
</dbReference>
<dbReference type="Gene3D" id="3.30.70.330">
    <property type="match status" value="1"/>
</dbReference>
<dbReference type="FunFam" id="3.30.70.330:FF:000956">
    <property type="entry name" value="Protein CBR-SPN-4"/>
    <property type="match status" value="1"/>
</dbReference>
<name>A0A8S1HUB1_9PELO</name>
<dbReference type="InterPro" id="IPR047131">
    <property type="entry name" value="RBFOX1-like"/>
</dbReference>
<dbReference type="SMART" id="SM00360">
    <property type="entry name" value="RRM"/>
    <property type="match status" value="1"/>
</dbReference>
<dbReference type="AlphaFoldDB" id="A0A8S1HUB1"/>
<dbReference type="Pfam" id="PF00076">
    <property type="entry name" value="RRM_1"/>
    <property type="match status" value="1"/>
</dbReference>
<feature type="compositionally biased region" description="Polar residues" evidence="5">
    <location>
        <begin position="321"/>
        <end position="330"/>
    </location>
</feature>
<feature type="region of interest" description="Disordered" evidence="5">
    <location>
        <begin position="307"/>
        <end position="346"/>
    </location>
</feature>
<dbReference type="GO" id="GO:0000381">
    <property type="term" value="P:regulation of alternative mRNA splicing, via spliceosome"/>
    <property type="evidence" value="ECO:0007669"/>
    <property type="project" value="InterPro"/>
</dbReference>
<protein>
    <recommendedName>
        <fullName evidence="6">RRM domain-containing protein</fullName>
    </recommendedName>
</protein>
<dbReference type="SUPFAM" id="SSF54928">
    <property type="entry name" value="RNA-binding domain, RBD"/>
    <property type="match status" value="1"/>
</dbReference>
<proteinExistence type="predicted"/>
<dbReference type="GO" id="GO:0003729">
    <property type="term" value="F:mRNA binding"/>
    <property type="evidence" value="ECO:0007669"/>
    <property type="project" value="TreeGrafter"/>
</dbReference>